<feature type="compositionally biased region" description="Polar residues" evidence="8">
    <location>
        <begin position="163"/>
        <end position="172"/>
    </location>
</feature>
<keyword evidence="3" id="KW-0862">Zinc</keyword>
<evidence type="ECO:0000256" key="8">
    <source>
        <dbReference type="SAM" id="MobiDB-lite"/>
    </source>
</evidence>
<dbReference type="CDD" id="cd12148">
    <property type="entry name" value="fungal_TF_MHR"/>
    <property type="match status" value="1"/>
</dbReference>
<evidence type="ECO:0000256" key="4">
    <source>
        <dbReference type="ARBA" id="ARBA00023015"/>
    </source>
</evidence>
<dbReference type="InterPro" id="IPR036864">
    <property type="entry name" value="Zn2-C6_fun-type_DNA-bd_sf"/>
</dbReference>
<evidence type="ECO:0000313" key="11">
    <source>
        <dbReference type="Proteomes" id="UP000722485"/>
    </source>
</evidence>
<evidence type="ECO:0000256" key="1">
    <source>
        <dbReference type="ARBA" id="ARBA00004123"/>
    </source>
</evidence>
<feature type="compositionally biased region" description="Low complexity" evidence="8">
    <location>
        <begin position="173"/>
        <end position="184"/>
    </location>
</feature>
<comment type="subcellular location">
    <subcellularLocation>
        <location evidence="1">Nucleus</location>
    </subcellularLocation>
</comment>
<feature type="region of interest" description="Disordered" evidence="8">
    <location>
        <begin position="647"/>
        <end position="686"/>
    </location>
</feature>
<accession>A0A9P5HGC0</accession>
<dbReference type="EMBL" id="JAANBB010000070">
    <property type="protein sequence ID" value="KAF7551861.1"/>
    <property type="molecule type" value="Genomic_DNA"/>
</dbReference>
<gene>
    <name evidence="10" type="ORF">G7Z17_g4691</name>
</gene>
<keyword evidence="6" id="KW-0804">Transcription</keyword>
<feature type="compositionally biased region" description="Polar residues" evidence="8">
    <location>
        <begin position="676"/>
        <end position="686"/>
    </location>
</feature>
<keyword evidence="7" id="KW-0539">Nucleus</keyword>
<dbReference type="PANTHER" id="PTHR47782">
    <property type="entry name" value="ZN(II)2CYS6 TRANSCRIPTION FACTOR (EUROFUNG)-RELATED"/>
    <property type="match status" value="1"/>
</dbReference>
<feature type="region of interest" description="Disordered" evidence="8">
    <location>
        <begin position="163"/>
        <end position="194"/>
    </location>
</feature>
<keyword evidence="5" id="KW-0238">DNA-binding</keyword>
<dbReference type="GO" id="GO:0008270">
    <property type="term" value="F:zinc ion binding"/>
    <property type="evidence" value="ECO:0007669"/>
    <property type="project" value="InterPro"/>
</dbReference>
<keyword evidence="2" id="KW-0479">Metal-binding</keyword>
<evidence type="ECO:0000256" key="3">
    <source>
        <dbReference type="ARBA" id="ARBA00022833"/>
    </source>
</evidence>
<dbReference type="InterPro" id="IPR052202">
    <property type="entry name" value="Yeast_MetPath_Reg"/>
</dbReference>
<keyword evidence="4" id="KW-0805">Transcription regulation</keyword>
<organism evidence="10 11">
    <name type="scientific">Cylindrodendrum hubeiense</name>
    <dbReference type="NCBI Taxonomy" id="595255"/>
    <lineage>
        <taxon>Eukaryota</taxon>
        <taxon>Fungi</taxon>
        <taxon>Dikarya</taxon>
        <taxon>Ascomycota</taxon>
        <taxon>Pezizomycotina</taxon>
        <taxon>Sordariomycetes</taxon>
        <taxon>Hypocreomycetidae</taxon>
        <taxon>Hypocreales</taxon>
        <taxon>Nectriaceae</taxon>
        <taxon>Cylindrodendrum</taxon>
    </lineage>
</organism>
<proteinExistence type="predicted"/>
<feature type="region of interest" description="Disordered" evidence="8">
    <location>
        <begin position="97"/>
        <end position="125"/>
    </location>
</feature>
<evidence type="ECO:0000313" key="10">
    <source>
        <dbReference type="EMBL" id="KAF7551861.1"/>
    </source>
</evidence>
<evidence type="ECO:0000259" key="9">
    <source>
        <dbReference type="SMART" id="SM00906"/>
    </source>
</evidence>
<dbReference type="GO" id="GO:0045944">
    <property type="term" value="P:positive regulation of transcription by RNA polymerase II"/>
    <property type="evidence" value="ECO:0007669"/>
    <property type="project" value="TreeGrafter"/>
</dbReference>
<dbReference type="GO" id="GO:0000981">
    <property type="term" value="F:DNA-binding transcription factor activity, RNA polymerase II-specific"/>
    <property type="evidence" value="ECO:0007669"/>
    <property type="project" value="InterPro"/>
</dbReference>
<dbReference type="Proteomes" id="UP000722485">
    <property type="component" value="Unassembled WGS sequence"/>
</dbReference>
<feature type="compositionally biased region" description="Basic and acidic residues" evidence="8">
    <location>
        <begin position="591"/>
        <end position="615"/>
    </location>
</feature>
<evidence type="ECO:0000256" key="7">
    <source>
        <dbReference type="ARBA" id="ARBA00023242"/>
    </source>
</evidence>
<sequence length="796" mass="88934">MWGSGYRACLKAGGARAHELDNGAPDVLAGSPDDGLQAWSRLFFNVRLGIPACGPCQNSSSTCEYTDPRSKNTYPREFIQVLEDQLASLEREFAESKTQDIIQSDSSDHAQKPPAVAASAGKESQAHPDLIRLEAGGDAHFLGVSSGMHMARSVLESAQRNNANLESRPNGNSFSSPSHSSQSHIPHRSPHSALPSHETAMNLLDVFFSQYQVQYPILVEDDFTTLISSYYSEIEMGTHRKDPWTKFMLNMSFASSLVFLSQENRDALALAQEFSSNAMAEFSSIMQIKSLQTLQCLLLLLLYSVLSSSSAPVWYISGLCSRMCVDLGLHSERTIAVSGKGEATEDEIDTKRRLFWVTYTFERTLSIMLGRPFTLEDSTIDVKFPMTSLPTNRRSQILHWLKLQRLQSEIVSRLYISRDEGSHPPGDISKWVTEMNQQLAAWNDHALLLADSTSFSTDWWRYWYQNALLILHRPSPANSRPDTQTLHTCYNAAKSLIQLSFIRVNKGLTDFTWLELHYQMMSGITLLFLVWNSPDTRTIAKNEWITFKSCLSQWGFVLDRLTERWDRMARPKQVLVKLADATVEAVERDFVNSSSRSDEGQRQKRARDQDRRRSIMEQLGSPGTLLGDSDTNKRSFDFSQITRTGDALGIGNSVQGASPTSSNNGTMRTPAFQPFDISNPTNQPTEAVSQFPWAVPQPSNEAPRHQELFDGIDPSTTADVSAMLADDIWPCLGSYDNSGVLGGFGLFEYFPMPMTGADDIEMYGQGISTRVDGVVTDSVLNFRETWDDGESNHSNA</sequence>
<dbReference type="InterPro" id="IPR007219">
    <property type="entry name" value="XnlR_reg_dom"/>
</dbReference>
<protein>
    <recommendedName>
        <fullName evidence="9">Xylanolytic transcriptional activator regulatory domain-containing protein</fullName>
    </recommendedName>
</protein>
<dbReference type="AlphaFoldDB" id="A0A9P5HGC0"/>
<dbReference type="Pfam" id="PF04082">
    <property type="entry name" value="Fungal_trans"/>
    <property type="match status" value="1"/>
</dbReference>
<dbReference type="PANTHER" id="PTHR47782:SF1">
    <property type="entry name" value="PYRIMIDINE PATHWAY REGULATORY PROTEIN 1"/>
    <property type="match status" value="1"/>
</dbReference>
<name>A0A9P5HGC0_9HYPO</name>
<evidence type="ECO:0000256" key="2">
    <source>
        <dbReference type="ARBA" id="ARBA00022723"/>
    </source>
</evidence>
<dbReference type="OrthoDB" id="6612291at2759"/>
<comment type="caution">
    <text evidence="10">The sequence shown here is derived from an EMBL/GenBank/DDBJ whole genome shotgun (WGS) entry which is preliminary data.</text>
</comment>
<evidence type="ECO:0000256" key="5">
    <source>
        <dbReference type="ARBA" id="ARBA00023125"/>
    </source>
</evidence>
<feature type="domain" description="Xylanolytic transcriptional activator regulatory" evidence="9">
    <location>
        <begin position="313"/>
        <end position="391"/>
    </location>
</feature>
<feature type="region of interest" description="Disordered" evidence="8">
    <location>
        <begin position="591"/>
        <end position="632"/>
    </location>
</feature>
<feature type="compositionally biased region" description="Polar residues" evidence="8">
    <location>
        <begin position="652"/>
        <end position="667"/>
    </location>
</feature>
<dbReference type="Gene3D" id="4.10.240.10">
    <property type="entry name" value="Zn(2)-C6 fungal-type DNA-binding domain"/>
    <property type="match status" value="1"/>
</dbReference>
<dbReference type="GO" id="GO:0006351">
    <property type="term" value="P:DNA-templated transcription"/>
    <property type="evidence" value="ECO:0007669"/>
    <property type="project" value="InterPro"/>
</dbReference>
<dbReference type="GO" id="GO:0043565">
    <property type="term" value="F:sequence-specific DNA binding"/>
    <property type="evidence" value="ECO:0007669"/>
    <property type="project" value="TreeGrafter"/>
</dbReference>
<keyword evidence="11" id="KW-1185">Reference proteome</keyword>
<dbReference type="GO" id="GO:0005634">
    <property type="term" value="C:nucleus"/>
    <property type="evidence" value="ECO:0007669"/>
    <property type="project" value="UniProtKB-SubCell"/>
</dbReference>
<dbReference type="SMART" id="SM00906">
    <property type="entry name" value="Fungal_trans"/>
    <property type="match status" value="1"/>
</dbReference>
<reference evidence="10" key="1">
    <citation type="submission" date="2020-03" db="EMBL/GenBank/DDBJ databases">
        <title>Draft Genome Sequence of Cylindrodendrum hubeiense.</title>
        <authorList>
            <person name="Buettner E."/>
            <person name="Kellner H."/>
        </authorList>
    </citation>
    <scope>NUCLEOTIDE SEQUENCE</scope>
    <source>
        <strain evidence="10">IHI 201604</strain>
    </source>
</reference>
<evidence type="ECO:0000256" key="6">
    <source>
        <dbReference type="ARBA" id="ARBA00023163"/>
    </source>
</evidence>